<dbReference type="PANTHER" id="PTHR42770:SF16">
    <property type="entry name" value="AMINO ACID PERMEASE"/>
    <property type="match status" value="1"/>
</dbReference>
<dbReference type="OrthoDB" id="137613at2"/>
<dbReference type="InterPro" id="IPR004841">
    <property type="entry name" value="AA-permease/SLC12A_dom"/>
</dbReference>
<feature type="domain" description="Amino acid permease/ SLC12A" evidence="7">
    <location>
        <begin position="30"/>
        <end position="400"/>
    </location>
</feature>
<dbReference type="Proteomes" id="UP000186218">
    <property type="component" value="Unassembled WGS sequence"/>
</dbReference>
<feature type="transmembrane region" description="Helical" evidence="6">
    <location>
        <begin position="31"/>
        <end position="53"/>
    </location>
</feature>
<dbReference type="GO" id="GO:0016020">
    <property type="term" value="C:membrane"/>
    <property type="evidence" value="ECO:0007669"/>
    <property type="project" value="UniProtKB-SubCell"/>
</dbReference>
<keyword evidence="9" id="KW-1185">Reference proteome</keyword>
<feature type="transmembrane region" description="Helical" evidence="6">
    <location>
        <begin position="446"/>
        <end position="468"/>
    </location>
</feature>
<keyword evidence="2 6" id="KW-0812">Transmembrane</keyword>
<feature type="transmembrane region" description="Helical" evidence="6">
    <location>
        <begin position="170"/>
        <end position="192"/>
    </location>
</feature>
<dbReference type="PIRSF" id="PIRSF006060">
    <property type="entry name" value="AA_transporter"/>
    <property type="match status" value="1"/>
</dbReference>
<keyword evidence="4 6" id="KW-0472">Membrane</keyword>
<feature type="region of interest" description="Disordered" evidence="5">
    <location>
        <begin position="1"/>
        <end position="21"/>
    </location>
</feature>
<name>A0A1N7GVX1_9NOCA</name>
<dbReference type="STRING" id="1344003.SAMN05445060_3152"/>
<dbReference type="GO" id="GO:0055085">
    <property type="term" value="P:transmembrane transport"/>
    <property type="evidence" value="ECO:0007669"/>
    <property type="project" value="InterPro"/>
</dbReference>
<feature type="transmembrane region" description="Helical" evidence="6">
    <location>
        <begin position="417"/>
        <end position="440"/>
    </location>
</feature>
<feature type="transmembrane region" description="Helical" evidence="6">
    <location>
        <begin position="212"/>
        <end position="233"/>
    </location>
</feature>
<organism evidence="8 9">
    <name type="scientific">Williamsia sterculiae</name>
    <dbReference type="NCBI Taxonomy" id="1344003"/>
    <lineage>
        <taxon>Bacteria</taxon>
        <taxon>Bacillati</taxon>
        <taxon>Actinomycetota</taxon>
        <taxon>Actinomycetes</taxon>
        <taxon>Mycobacteriales</taxon>
        <taxon>Nocardiaceae</taxon>
        <taxon>Williamsia</taxon>
    </lineage>
</organism>
<accession>A0A1N7GVX1</accession>
<feature type="transmembrane region" description="Helical" evidence="6">
    <location>
        <begin position="142"/>
        <end position="158"/>
    </location>
</feature>
<sequence length="487" mass="49645">MSSSADSASTTIRADGDGTPTAGATLRTRHLLLMIVAAAAPLGVAIGNLPIGIVLGNGIGLPAAFLAAAIIIACLATGFIRLARQVRAEGGFADLVRAGLGEGAGLGVAYVTGIAYWTGSLALAASTGYFGNLIAHSHGIDIPWWVYSFVAYGIILTLGRRAADLSARLLLALMVAEVAVVVALDLAIIVNHGASAFPVDVFALSHALSGNLGPAVLIGFTSFIGVESAVLYTRETRDPGRSVPRATYGAVVAIGALYVLTAWLIIGSLGTSTAVAKAGELQGDLVFTVAGNELGSTFTIVVQIFFVTSLMACFIALHNASSRYTHTLADRGALPRTLATLHPTFRSPARASTALAGIGLLLFIAFAATGADPYIGLATSLTGLFTLGIVAAQALVAISVVVYFIRNGARFAWSTVTAPLLGGVGALLACAAIVANYSVLVGSNSLGARLVPLILLVALVAGFAVHAVRHRAPARRGQAPQEVVEAA</sequence>
<dbReference type="AlphaFoldDB" id="A0A1N7GVX1"/>
<dbReference type="InterPro" id="IPR050367">
    <property type="entry name" value="APC_superfamily"/>
</dbReference>
<evidence type="ECO:0000256" key="6">
    <source>
        <dbReference type="SAM" id="Phobius"/>
    </source>
</evidence>
<evidence type="ECO:0000256" key="2">
    <source>
        <dbReference type="ARBA" id="ARBA00022692"/>
    </source>
</evidence>
<proteinExistence type="predicted"/>
<feature type="transmembrane region" description="Helical" evidence="6">
    <location>
        <begin position="294"/>
        <end position="317"/>
    </location>
</feature>
<gene>
    <name evidence="8" type="ORF">SAMN05445060_3152</name>
</gene>
<dbReference type="RefSeq" id="WP_076481329.1">
    <property type="nucleotide sequence ID" value="NZ_FTNT01000010.1"/>
</dbReference>
<feature type="compositionally biased region" description="Polar residues" evidence="5">
    <location>
        <begin position="1"/>
        <end position="12"/>
    </location>
</feature>
<feature type="transmembrane region" description="Helical" evidence="6">
    <location>
        <begin position="383"/>
        <end position="405"/>
    </location>
</feature>
<dbReference type="Pfam" id="PF00324">
    <property type="entry name" value="AA_permease"/>
    <property type="match status" value="1"/>
</dbReference>
<dbReference type="PANTHER" id="PTHR42770">
    <property type="entry name" value="AMINO ACID TRANSPORTER-RELATED"/>
    <property type="match status" value="1"/>
</dbReference>
<protein>
    <submittedName>
        <fullName evidence="8">Amino acid/polyamine/organocation transporter, APC superfamily</fullName>
    </submittedName>
</protein>
<keyword evidence="3 6" id="KW-1133">Transmembrane helix</keyword>
<evidence type="ECO:0000313" key="9">
    <source>
        <dbReference type="Proteomes" id="UP000186218"/>
    </source>
</evidence>
<evidence type="ECO:0000259" key="7">
    <source>
        <dbReference type="Pfam" id="PF00324"/>
    </source>
</evidence>
<feature type="transmembrane region" description="Helical" evidence="6">
    <location>
        <begin position="351"/>
        <end position="371"/>
    </location>
</feature>
<dbReference type="Gene3D" id="1.20.1740.10">
    <property type="entry name" value="Amino acid/polyamine transporter I"/>
    <property type="match status" value="1"/>
</dbReference>
<reference evidence="8 9" key="1">
    <citation type="submission" date="2017-01" db="EMBL/GenBank/DDBJ databases">
        <authorList>
            <person name="Mah S.A."/>
            <person name="Swanson W.J."/>
            <person name="Moy G.W."/>
            <person name="Vacquier V.D."/>
        </authorList>
    </citation>
    <scope>NUCLEOTIDE SEQUENCE [LARGE SCALE GENOMIC DNA]</scope>
    <source>
        <strain evidence="8 9">CPCC 203464</strain>
    </source>
</reference>
<evidence type="ECO:0000256" key="1">
    <source>
        <dbReference type="ARBA" id="ARBA00004141"/>
    </source>
</evidence>
<feature type="transmembrane region" description="Helical" evidence="6">
    <location>
        <begin position="245"/>
        <end position="266"/>
    </location>
</feature>
<evidence type="ECO:0000256" key="3">
    <source>
        <dbReference type="ARBA" id="ARBA00022989"/>
    </source>
</evidence>
<evidence type="ECO:0000313" key="8">
    <source>
        <dbReference type="EMBL" id="SIS16735.1"/>
    </source>
</evidence>
<dbReference type="EMBL" id="FTNT01000010">
    <property type="protein sequence ID" value="SIS16735.1"/>
    <property type="molecule type" value="Genomic_DNA"/>
</dbReference>
<evidence type="ECO:0000256" key="4">
    <source>
        <dbReference type="ARBA" id="ARBA00023136"/>
    </source>
</evidence>
<evidence type="ECO:0000256" key="5">
    <source>
        <dbReference type="SAM" id="MobiDB-lite"/>
    </source>
</evidence>
<feature type="transmembrane region" description="Helical" evidence="6">
    <location>
        <begin position="59"/>
        <end position="83"/>
    </location>
</feature>
<feature type="transmembrane region" description="Helical" evidence="6">
    <location>
        <begin position="104"/>
        <end position="130"/>
    </location>
</feature>
<comment type="subcellular location">
    <subcellularLocation>
        <location evidence="1">Membrane</location>
        <topology evidence="1">Multi-pass membrane protein</topology>
    </subcellularLocation>
</comment>